<gene>
    <name evidence="1" type="ORF">AMECASPLE_027489</name>
</gene>
<reference evidence="1 2" key="1">
    <citation type="submission" date="2021-06" db="EMBL/GenBank/DDBJ databases">
        <authorList>
            <person name="Palmer J.M."/>
        </authorList>
    </citation>
    <scope>NUCLEOTIDE SEQUENCE [LARGE SCALE GENOMIC DNA]</scope>
    <source>
        <strain evidence="1 2">AS_MEX2019</strain>
        <tissue evidence="1">Muscle</tissue>
    </source>
</reference>
<organism evidence="1 2">
    <name type="scientific">Ameca splendens</name>
    <dbReference type="NCBI Taxonomy" id="208324"/>
    <lineage>
        <taxon>Eukaryota</taxon>
        <taxon>Metazoa</taxon>
        <taxon>Chordata</taxon>
        <taxon>Craniata</taxon>
        <taxon>Vertebrata</taxon>
        <taxon>Euteleostomi</taxon>
        <taxon>Actinopterygii</taxon>
        <taxon>Neopterygii</taxon>
        <taxon>Teleostei</taxon>
        <taxon>Neoteleostei</taxon>
        <taxon>Acanthomorphata</taxon>
        <taxon>Ovalentaria</taxon>
        <taxon>Atherinomorphae</taxon>
        <taxon>Cyprinodontiformes</taxon>
        <taxon>Goodeidae</taxon>
        <taxon>Ameca</taxon>
    </lineage>
</organism>
<protein>
    <submittedName>
        <fullName evidence="1">Uncharacterized protein</fullName>
    </submittedName>
</protein>
<comment type="caution">
    <text evidence="1">The sequence shown here is derived from an EMBL/GenBank/DDBJ whole genome shotgun (WGS) entry which is preliminary data.</text>
</comment>
<accession>A0ABV0Y5S0</accession>
<evidence type="ECO:0000313" key="2">
    <source>
        <dbReference type="Proteomes" id="UP001469553"/>
    </source>
</evidence>
<proteinExistence type="predicted"/>
<sequence length="124" mass="14487">MLHFRTHARLPSQHLISCAPQYTPTSTCSLHVEANSLNHISPCVHWQHLAFPSRVQINILLKRELFCWINWNNPALNLSVIHHIQRNHVKVKLTICPVYMCRNISLARKHLLGTFEKAYFSPRM</sequence>
<dbReference type="Proteomes" id="UP001469553">
    <property type="component" value="Unassembled WGS sequence"/>
</dbReference>
<name>A0ABV0Y5S0_9TELE</name>
<dbReference type="EMBL" id="JAHRIP010021724">
    <property type="protein sequence ID" value="MEQ2288886.1"/>
    <property type="molecule type" value="Genomic_DNA"/>
</dbReference>
<keyword evidence="2" id="KW-1185">Reference proteome</keyword>
<evidence type="ECO:0000313" key="1">
    <source>
        <dbReference type="EMBL" id="MEQ2288886.1"/>
    </source>
</evidence>